<evidence type="ECO:0000313" key="2">
    <source>
        <dbReference type="Proteomes" id="UP001163046"/>
    </source>
</evidence>
<keyword evidence="2" id="KW-1185">Reference proteome</keyword>
<gene>
    <name evidence="1" type="ORF">OS493_005682</name>
</gene>
<protein>
    <submittedName>
        <fullName evidence="1">Uncharacterized protein</fullName>
    </submittedName>
</protein>
<comment type="caution">
    <text evidence="1">The sequence shown here is derived from an EMBL/GenBank/DDBJ whole genome shotgun (WGS) entry which is preliminary data.</text>
</comment>
<reference evidence="1" key="1">
    <citation type="submission" date="2023-01" db="EMBL/GenBank/DDBJ databases">
        <title>Genome assembly of the deep-sea coral Lophelia pertusa.</title>
        <authorList>
            <person name="Herrera S."/>
            <person name="Cordes E."/>
        </authorList>
    </citation>
    <scope>NUCLEOTIDE SEQUENCE</scope>
    <source>
        <strain evidence="1">USNM1676648</strain>
        <tissue evidence="1">Polyp</tissue>
    </source>
</reference>
<dbReference type="EMBL" id="MU827303">
    <property type="protein sequence ID" value="KAJ7365567.1"/>
    <property type="molecule type" value="Genomic_DNA"/>
</dbReference>
<proteinExistence type="predicted"/>
<organism evidence="1 2">
    <name type="scientific">Desmophyllum pertusum</name>
    <dbReference type="NCBI Taxonomy" id="174260"/>
    <lineage>
        <taxon>Eukaryota</taxon>
        <taxon>Metazoa</taxon>
        <taxon>Cnidaria</taxon>
        <taxon>Anthozoa</taxon>
        <taxon>Hexacorallia</taxon>
        <taxon>Scleractinia</taxon>
        <taxon>Caryophylliina</taxon>
        <taxon>Caryophylliidae</taxon>
        <taxon>Desmophyllum</taxon>
    </lineage>
</organism>
<accession>A0A9W9YSS4</accession>
<evidence type="ECO:0000313" key="1">
    <source>
        <dbReference type="EMBL" id="KAJ7365567.1"/>
    </source>
</evidence>
<dbReference type="AlphaFoldDB" id="A0A9W9YSS4"/>
<name>A0A9W9YSS4_9CNID</name>
<sequence>MSVLRNSAVSYAIPLVFEVFTSLKRIESFLLLSNMPQLEPLEYSPASFSQEHDHALNDYAQVLVREPHLTKQKPAINQDVMTMTKSDVNLSVTDLTCKLIKPAAAPYTTSKEKIPRERDDNIDHSCSKPVIGSYDENLEISEEEKATGKISFALYWDVLALGFF</sequence>
<dbReference type="Proteomes" id="UP001163046">
    <property type="component" value="Unassembled WGS sequence"/>
</dbReference>